<proteinExistence type="inferred from homology"/>
<evidence type="ECO:0000256" key="2">
    <source>
        <dbReference type="ARBA" id="ARBA00022737"/>
    </source>
</evidence>
<feature type="region of interest" description="Disordered" evidence="3">
    <location>
        <begin position="19"/>
        <end position="40"/>
    </location>
</feature>
<keyword evidence="2" id="KW-0677">Repeat</keyword>
<evidence type="ECO:0000313" key="7">
    <source>
        <dbReference type="EMBL" id="PLR18073.1"/>
    </source>
</evidence>
<comment type="similarity">
    <text evidence="1">Belongs to the beta/gamma-crystallin family.</text>
</comment>
<keyword evidence="9" id="KW-1185">Reference proteome</keyword>
<dbReference type="Pfam" id="PF00030">
    <property type="entry name" value="Crystall"/>
    <property type="match status" value="1"/>
</dbReference>
<dbReference type="SUPFAM" id="SSF49695">
    <property type="entry name" value="gamma-Crystallin-like"/>
    <property type="match status" value="1"/>
</dbReference>
<evidence type="ECO:0000313" key="8">
    <source>
        <dbReference type="Proteomes" id="UP000234483"/>
    </source>
</evidence>
<dbReference type="EMBL" id="CP026100">
    <property type="protein sequence ID" value="AYV44922.1"/>
    <property type="molecule type" value="Genomic_DNA"/>
</dbReference>
<dbReference type="EMBL" id="PJRQ01000012">
    <property type="protein sequence ID" value="PLR18073.1"/>
    <property type="molecule type" value="Genomic_DNA"/>
</dbReference>
<dbReference type="InterPro" id="IPR011024">
    <property type="entry name" value="G_crystallin-like"/>
</dbReference>
<dbReference type="Gene3D" id="2.30.60.10">
    <property type="entry name" value="Cyanovirin-N"/>
    <property type="match status" value="1"/>
</dbReference>
<dbReference type="InterPro" id="IPR036673">
    <property type="entry name" value="Cyanovirin-N_sf"/>
</dbReference>
<dbReference type="OrthoDB" id="7186950at2"/>
<dbReference type="RefSeq" id="WP_101712308.1">
    <property type="nucleotide sequence ID" value="NZ_CP026100.1"/>
</dbReference>
<dbReference type="AlphaFoldDB" id="A0A2N5CW90"/>
<feature type="chain" id="PRO_5043668953" description="Beta/gamma crystallin 'Greek key' domain-containing protein" evidence="4">
    <location>
        <begin position="24"/>
        <end position="190"/>
    </location>
</feature>
<reference evidence="7 8" key="1">
    <citation type="submission" date="2017-12" db="EMBL/GenBank/DDBJ databases">
        <title>The genome sequence of Caulobacter flavus CGMCC1 15093.</title>
        <authorList>
            <person name="Gao J."/>
            <person name="Mao X."/>
            <person name="Sun J."/>
        </authorList>
    </citation>
    <scope>NUCLEOTIDE SEQUENCE [LARGE SCALE GENOMIC DNA]</scope>
    <source>
        <strain evidence="7 8">CGMCC1 15093</strain>
    </source>
</reference>
<dbReference type="Gene3D" id="2.60.20.10">
    <property type="entry name" value="Crystallins"/>
    <property type="match status" value="1"/>
</dbReference>
<evidence type="ECO:0000256" key="3">
    <source>
        <dbReference type="SAM" id="MobiDB-lite"/>
    </source>
</evidence>
<dbReference type="Proteomes" id="UP000234483">
    <property type="component" value="Unassembled WGS sequence"/>
</dbReference>
<dbReference type="KEGG" id="cfh:C1707_00850"/>
<reference evidence="6 9" key="2">
    <citation type="submission" date="2018-01" db="EMBL/GenBank/DDBJ databases">
        <title>Complete genome sequence of Caulobacter flavus RHGG3.</title>
        <authorList>
            <person name="Yang E."/>
        </authorList>
    </citation>
    <scope>NUCLEOTIDE SEQUENCE [LARGE SCALE GENOMIC DNA]</scope>
    <source>
        <strain evidence="6 9">RHGG3</strain>
    </source>
</reference>
<feature type="signal peptide" evidence="4">
    <location>
        <begin position="1"/>
        <end position="23"/>
    </location>
</feature>
<keyword evidence="4" id="KW-0732">Signal</keyword>
<dbReference type="Proteomes" id="UP000281192">
    <property type="component" value="Chromosome"/>
</dbReference>
<evidence type="ECO:0000313" key="6">
    <source>
        <dbReference type="EMBL" id="AYV44922.1"/>
    </source>
</evidence>
<dbReference type="SUPFAM" id="SSF51322">
    <property type="entry name" value="Cyanovirin-N"/>
    <property type="match status" value="1"/>
</dbReference>
<organism evidence="7 8">
    <name type="scientific">Caulobacter flavus</name>
    <dbReference type="NCBI Taxonomy" id="1679497"/>
    <lineage>
        <taxon>Bacteria</taxon>
        <taxon>Pseudomonadati</taxon>
        <taxon>Pseudomonadota</taxon>
        <taxon>Alphaproteobacteria</taxon>
        <taxon>Caulobacterales</taxon>
        <taxon>Caulobacteraceae</taxon>
        <taxon>Caulobacter</taxon>
    </lineage>
</organism>
<sequence>MRTAPALIAATSALAATAAPALAQGPGRGDRYEDRPRGSYEQSCRNINVRRGEITAECRDRRGRWQWSTASADCREMENQDGRLVCTRGGGRPGGPGGPGGPGWGGGRGADAVIFEHAGYGGRAYEVRGDMPDFVQIGFNDRASSIQIRRGEWELCDDAYYRGRCWRVSADMGVFPRDMNDRVSSIRRIR</sequence>
<protein>
    <recommendedName>
        <fullName evidence="5">Beta/gamma crystallin 'Greek key' domain-containing protein</fullName>
    </recommendedName>
</protein>
<accession>A0A2N5CW90</accession>
<name>A0A2N5CW90_9CAUL</name>
<evidence type="ECO:0000313" key="9">
    <source>
        <dbReference type="Proteomes" id="UP000281192"/>
    </source>
</evidence>
<evidence type="ECO:0000256" key="4">
    <source>
        <dbReference type="SAM" id="SignalP"/>
    </source>
</evidence>
<feature type="compositionally biased region" description="Basic and acidic residues" evidence="3">
    <location>
        <begin position="28"/>
        <end position="38"/>
    </location>
</feature>
<evidence type="ECO:0000256" key="1">
    <source>
        <dbReference type="ARBA" id="ARBA00009646"/>
    </source>
</evidence>
<feature type="domain" description="Beta/gamma crystallin 'Greek key'" evidence="5">
    <location>
        <begin position="111"/>
        <end position="189"/>
    </location>
</feature>
<evidence type="ECO:0000259" key="5">
    <source>
        <dbReference type="SMART" id="SM00247"/>
    </source>
</evidence>
<dbReference type="InterPro" id="IPR001064">
    <property type="entry name" value="Beta/gamma_crystallin"/>
</dbReference>
<dbReference type="SMART" id="SM00247">
    <property type="entry name" value="XTALbg"/>
    <property type="match status" value="1"/>
</dbReference>
<gene>
    <name evidence="6" type="ORF">C1707_00850</name>
    <name evidence="7" type="ORF">CFHF_07035</name>
</gene>